<dbReference type="RefSeq" id="WP_147920446.1">
    <property type="nucleotide sequence ID" value="NZ_VRTY01000009.1"/>
</dbReference>
<comment type="caution">
    <text evidence="9">The sequence shown here is derived from an EMBL/GenBank/DDBJ whole genome shotgun (WGS) entry which is preliminary data.</text>
</comment>
<feature type="domain" description="Endonuclease/exonuclease/phosphatase" evidence="8">
    <location>
        <begin position="4"/>
        <end position="230"/>
    </location>
</feature>
<feature type="active site" evidence="5">
    <location>
        <position position="108"/>
    </location>
</feature>
<dbReference type="InterPro" id="IPR036691">
    <property type="entry name" value="Endo/exonu/phosph_ase_sf"/>
</dbReference>
<dbReference type="GO" id="GO:0003677">
    <property type="term" value="F:DNA binding"/>
    <property type="evidence" value="ECO:0007669"/>
    <property type="project" value="InterPro"/>
</dbReference>
<feature type="site" description="Important for catalytic activity" evidence="7">
    <location>
        <position position="219"/>
    </location>
</feature>
<evidence type="ECO:0000256" key="5">
    <source>
        <dbReference type="PIRSR" id="PIRSR604808-1"/>
    </source>
</evidence>
<dbReference type="NCBIfam" id="TIGR00195">
    <property type="entry name" value="exoDNase_III"/>
    <property type="match status" value="1"/>
</dbReference>
<dbReference type="EC" id="3.1.11.2" evidence="9"/>
<comment type="cofactor">
    <cofactor evidence="6">
        <name>Mg(2+)</name>
        <dbReference type="ChEBI" id="CHEBI:18420"/>
    </cofactor>
    <cofactor evidence="6">
        <name>Mn(2+)</name>
        <dbReference type="ChEBI" id="CHEBI:29035"/>
    </cofactor>
    <text evidence="6">Probably binds two magnesium or manganese ions per subunit.</text>
</comment>
<dbReference type="Pfam" id="PF03372">
    <property type="entry name" value="Exo_endo_phos"/>
    <property type="match status" value="1"/>
</dbReference>
<keyword evidence="10" id="KW-1185">Reference proteome</keyword>
<dbReference type="GO" id="GO:0008311">
    <property type="term" value="F:double-stranded DNA 3'-5' DNA exonuclease activity"/>
    <property type="evidence" value="ECO:0007669"/>
    <property type="project" value="UniProtKB-EC"/>
</dbReference>
<dbReference type="GO" id="GO:0008081">
    <property type="term" value="F:phosphoric diester hydrolase activity"/>
    <property type="evidence" value="ECO:0007669"/>
    <property type="project" value="TreeGrafter"/>
</dbReference>
<dbReference type="CDD" id="cd10281">
    <property type="entry name" value="Nape_like_AP-endo"/>
    <property type="match status" value="1"/>
</dbReference>
<dbReference type="PROSITE" id="PS00726">
    <property type="entry name" value="AP_NUCLEASE_F1_1"/>
    <property type="match status" value="1"/>
</dbReference>
<dbReference type="PANTHER" id="PTHR22748">
    <property type="entry name" value="AP ENDONUCLEASE"/>
    <property type="match status" value="1"/>
</dbReference>
<evidence type="ECO:0000256" key="4">
    <source>
        <dbReference type="ARBA" id="ARBA00022842"/>
    </source>
</evidence>
<evidence type="ECO:0000256" key="3">
    <source>
        <dbReference type="ARBA" id="ARBA00022801"/>
    </source>
</evidence>
<dbReference type="PROSITE" id="PS51435">
    <property type="entry name" value="AP_NUCLEASE_F1_4"/>
    <property type="match status" value="1"/>
</dbReference>
<dbReference type="Gene3D" id="3.60.10.10">
    <property type="entry name" value="Endonuclease/exonuclease/phosphatase"/>
    <property type="match status" value="1"/>
</dbReference>
<feature type="active site" description="Proton acceptor" evidence="5">
    <location>
        <position position="245"/>
    </location>
</feature>
<evidence type="ECO:0000313" key="9">
    <source>
        <dbReference type="EMBL" id="TXK51351.1"/>
    </source>
</evidence>
<dbReference type="GO" id="GO:0003906">
    <property type="term" value="F:DNA-(apurinic or apyrimidinic site) endonuclease activity"/>
    <property type="evidence" value="ECO:0007669"/>
    <property type="project" value="TreeGrafter"/>
</dbReference>
<feature type="binding site" evidence="6">
    <location>
        <position position="245"/>
    </location>
    <ligand>
        <name>Mg(2+)</name>
        <dbReference type="ChEBI" id="CHEBI:18420"/>
        <label>1</label>
    </ligand>
</feature>
<gene>
    <name evidence="9" type="primary">xth</name>
    <name evidence="9" type="ORF">FVR03_03845</name>
</gene>
<dbReference type="OrthoDB" id="9803914at2"/>
<keyword evidence="4 6" id="KW-0460">Magnesium</keyword>
<dbReference type="EMBL" id="VRTY01000009">
    <property type="protein sequence ID" value="TXK51351.1"/>
    <property type="molecule type" value="Genomic_DNA"/>
</dbReference>
<feature type="binding site" evidence="6">
    <location>
        <position position="244"/>
    </location>
    <ligand>
        <name>Mg(2+)</name>
        <dbReference type="ChEBI" id="CHEBI:18420"/>
        <label>1</label>
    </ligand>
</feature>
<dbReference type="PANTHER" id="PTHR22748:SF6">
    <property type="entry name" value="DNA-(APURINIC OR APYRIMIDINIC SITE) ENDONUCLEASE"/>
    <property type="match status" value="1"/>
</dbReference>
<accession>A0A5C8KD48</accession>
<organism evidence="9 10">
    <name type="scientific">Pontibacter qinzhouensis</name>
    <dbReference type="NCBI Taxonomy" id="2603253"/>
    <lineage>
        <taxon>Bacteria</taxon>
        <taxon>Pseudomonadati</taxon>
        <taxon>Bacteroidota</taxon>
        <taxon>Cytophagia</taxon>
        <taxon>Cytophagales</taxon>
        <taxon>Hymenobacteraceae</taxon>
        <taxon>Pontibacter</taxon>
    </lineage>
</organism>
<evidence type="ECO:0000256" key="2">
    <source>
        <dbReference type="ARBA" id="ARBA00022723"/>
    </source>
</evidence>
<feature type="binding site" evidence="6">
    <location>
        <position position="7"/>
    </location>
    <ligand>
        <name>Mg(2+)</name>
        <dbReference type="ChEBI" id="CHEBI:18420"/>
        <label>1</label>
    </ligand>
</feature>
<reference evidence="9 10" key="1">
    <citation type="submission" date="2019-08" db="EMBL/GenBank/DDBJ databases">
        <authorList>
            <person name="Shi S."/>
        </authorList>
    </citation>
    <scope>NUCLEOTIDE SEQUENCE [LARGE SCALE GENOMIC DNA]</scope>
    <source>
        <strain evidence="9 10">GY10130</strain>
    </source>
</reference>
<dbReference type="GO" id="GO:0046872">
    <property type="term" value="F:metal ion binding"/>
    <property type="evidence" value="ECO:0007669"/>
    <property type="project" value="UniProtKB-KW"/>
</dbReference>
<dbReference type="GO" id="GO:0006284">
    <property type="term" value="P:base-excision repair"/>
    <property type="evidence" value="ECO:0007669"/>
    <property type="project" value="TreeGrafter"/>
</dbReference>
<dbReference type="FunFam" id="3.60.10.10:FF:000026">
    <property type="entry name" value="Exodeoxyribonuclease III"/>
    <property type="match status" value="1"/>
</dbReference>
<dbReference type="AlphaFoldDB" id="A0A5C8KD48"/>
<evidence type="ECO:0000313" key="10">
    <source>
        <dbReference type="Proteomes" id="UP000321926"/>
    </source>
</evidence>
<dbReference type="NCBIfam" id="TIGR00633">
    <property type="entry name" value="xth"/>
    <property type="match status" value="1"/>
</dbReference>
<comment type="similarity">
    <text evidence="1">Belongs to the DNA repair enzymes AP/ExoA family.</text>
</comment>
<proteinExistence type="inferred from homology"/>
<name>A0A5C8KD48_9BACT</name>
<evidence type="ECO:0000256" key="6">
    <source>
        <dbReference type="PIRSR" id="PIRSR604808-2"/>
    </source>
</evidence>
<dbReference type="InterPro" id="IPR020847">
    <property type="entry name" value="AP_endonuclease_F1_BS"/>
</dbReference>
<dbReference type="Proteomes" id="UP000321926">
    <property type="component" value="Unassembled WGS sequence"/>
</dbReference>
<keyword evidence="3 9" id="KW-0378">Hydrolase</keyword>
<dbReference type="InterPro" id="IPR005135">
    <property type="entry name" value="Endo/exonuclease/phosphatase"/>
</dbReference>
<feature type="binding site" evidence="6">
    <location>
        <position position="150"/>
    </location>
    <ligand>
        <name>Mg(2+)</name>
        <dbReference type="ChEBI" id="CHEBI:18420"/>
        <label>1</label>
    </ligand>
</feature>
<feature type="binding site" evidence="6">
    <location>
        <position position="148"/>
    </location>
    <ligand>
        <name>Mg(2+)</name>
        <dbReference type="ChEBI" id="CHEBI:18420"/>
        <label>1</label>
    </ligand>
</feature>
<keyword evidence="6" id="KW-0464">Manganese</keyword>
<dbReference type="SUPFAM" id="SSF56219">
    <property type="entry name" value="DNase I-like"/>
    <property type="match status" value="1"/>
</dbReference>
<feature type="active site" description="Proton donor/acceptor" evidence="5">
    <location>
        <position position="148"/>
    </location>
</feature>
<evidence type="ECO:0000256" key="7">
    <source>
        <dbReference type="PIRSR" id="PIRSR604808-3"/>
    </source>
</evidence>
<feature type="binding site" evidence="6">
    <location>
        <position position="35"/>
    </location>
    <ligand>
        <name>Mg(2+)</name>
        <dbReference type="ChEBI" id="CHEBI:18420"/>
        <label>1</label>
    </ligand>
</feature>
<sequence length="254" mass="29334">MRIITYNVNGIRAAISKGFQEWLQVANPDVLCLQEIKADDSKFDRAIFESMGYHVYLHPAIKKGYSGVAILSKQEPKHIEIGCGIACYDNEGRVIRADYDNFSVMSVYMPSGSSGEERQGFKFQWLDDFYNYINQLKHTLPGLVISGDYNICHQPIDIHNPKSNANSSGFLPEERSWMSKFIESGFIDSFRYFNQEPHNYTWWSYRAGARNKNLGWRIDYNMVTNNLQHRLKRAAILKDALHSDHCPVLLEVEH</sequence>
<keyword evidence="2 6" id="KW-0479">Metal-binding</keyword>
<feature type="site" description="Interaction with DNA substrate" evidence="7">
    <location>
        <position position="245"/>
    </location>
</feature>
<evidence type="ECO:0000256" key="1">
    <source>
        <dbReference type="ARBA" id="ARBA00007092"/>
    </source>
</evidence>
<evidence type="ECO:0000259" key="8">
    <source>
        <dbReference type="Pfam" id="PF03372"/>
    </source>
</evidence>
<dbReference type="InterPro" id="IPR004808">
    <property type="entry name" value="AP_endonuc_1"/>
</dbReference>
<protein>
    <submittedName>
        <fullName evidence="9">Exodeoxyribonuclease III</fullName>
        <ecNumber evidence="9">3.1.11.2</ecNumber>
    </submittedName>
</protein>
<feature type="site" description="Transition state stabilizer" evidence="7">
    <location>
        <position position="150"/>
    </location>
</feature>